<dbReference type="InterPro" id="IPR004649">
    <property type="entry name" value="RNase_H2_suA"/>
</dbReference>
<dbReference type="InterPro" id="IPR024567">
    <property type="entry name" value="RNase_HII/HIII_dom"/>
</dbReference>
<dbReference type="Proteomes" id="UP000242875">
    <property type="component" value="Unassembled WGS sequence"/>
</dbReference>
<dbReference type="GO" id="GO:0043137">
    <property type="term" value="P:DNA replication, removal of RNA primer"/>
    <property type="evidence" value="ECO:0007669"/>
    <property type="project" value="TreeGrafter"/>
</dbReference>
<dbReference type="AlphaFoldDB" id="A0A261Y1G4"/>
<feature type="compositionally biased region" description="Pro residues" evidence="15">
    <location>
        <begin position="458"/>
        <end position="470"/>
    </location>
</feature>
<gene>
    <name evidence="17" type="ORF">BZG36_02901</name>
</gene>
<dbReference type="SUPFAM" id="SSF53098">
    <property type="entry name" value="Ribonuclease H-like"/>
    <property type="match status" value="1"/>
</dbReference>
<comment type="function">
    <text evidence="14">Endonuclease that specifically degrades the RNA of RNA-DNA hybrids.</text>
</comment>
<dbReference type="GO" id="GO:0003723">
    <property type="term" value="F:RNA binding"/>
    <property type="evidence" value="ECO:0007669"/>
    <property type="project" value="UniProtKB-UniRule"/>
</dbReference>
<evidence type="ECO:0000256" key="3">
    <source>
        <dbReference type="ARBA" id="ARBA00004123"/>
    </source>
</evidence>
<dbReference type="Pfam" id="PF01351">
    <property type="entry name" value="RNase_HII"/>
    <property type="match status" value="1"/>
</dbReference>
<keyword evidence="12" id="KW-0539">Nucleus</keyword>
<comment type="caution">
    <text evidence="17">The sequence shown here is derived from an EMBL/GenBank/DDBJ whole genome shotgun (WGS) entry which is preliminary data.</text>
</comment>
<keyword evidence="18" id="KW-1185">Reference proteome</keyword>
<keyword evidence="9 13" id="KW-0378">Hydrolase</keyword>
<feature type="compositionally biased region" description="Polar residues" evidence="15">
    <location>
        <begin position="322"/>
        <end position="336"/>
    </location>
</feature>
<protein>
    <recommendedName>
        <fullName evidence="14">Ribonuclease</fullName>
        <ecNumber evidence="14">3.1.26.4</ecNumber>
    </recommendedName>
</protein>
<dbReference type="EC" id="3.1.26.4" evidence="14"/>
<feature type="compositionally biased region" description="Pro residues" evidence="15">
    <location>
        <begin position="252"/>
        <end position="264"/>
    </location>
</feature>
<feature type="binding site" evidence="13">
    <location>
        <position position="871"/>
    </location>
    <ligand>
        <name>a divalent metal cation</name>
        <dbReference type="ChEBI" id="CHEBI:60240"/>
    </ligand>
</feature>
<dbReference type="Gene3D" id="1.10.10.460">
    <property type="entry name" value="Ribonuclease hii. Domain 2"/>
    <property type="match status" value="1"/>
</dbReference>
<dbReference type="NCBIfam" id="TIGR00729">
    <property type="entry name" value="ribonuclease HII"/>
    <property type="match status" value="1"/>
</dbReference>
<feature type="compositionally biased region" description="Pro residues" evidence="15">
    <location>
        <begin position="372"/>
        <end position="400"/>
    </location>
</feature>
<keyword evidence="7 13" id="KW-0479">Metal-binding</keyword>
<comment type="cofactor">
    <cofactor evidence="2">
        <name>Mg(2+)</name>
        <dbReference type="ChEBI" id="CHEBI:18420"/>
    </cofactor>
</comment>
<dbReference type="OrthoDB" id="7462577at2759"/>
<feature type="region of interest" description="Disordered" evidence="15">
    <location>
        <begin position="352"/>
        <end position="557"/>
    </location>
</feature>
<evidence type="ECO:0000256" key="4">
    <source>
        <dbReference type="ARBA" id="ARBA00007058"/>
    </source>
</evidence>
<feature type="compositionally biased region" description="Low complexity" evidence="15">
    <location>
        <begin position="299"/>
        <end position="317"/>
    </location>
</feature>
<keyword evidence="10" id="KW-0805">Transcription regulation</keyword>
<evidence type="ECO:0000256" key="7">
    <source>
        <dbReference type="ARBA" id="ARBA00022723"/>
    </source>
</evidence>
<organism evidence="17 18">
    <name type="scientific">Bifiguratus adelaidae</name>
    <dbReference type="NCBI Taxonomy" id="1938954"/>
    <lineage>
        <taxon>Eukaryota</taxon>
        <taxon>Fungi</taxon>
        <taxon>Fungi incertae sedis</taxon>
        <taxon>Mucoromycota</taxon>
        <taxon>Mucoromycotina</taxon>
        <taxon>Endogonomycetes</taxon>
        <taxon>Endogonales</taxon>
        <taxon>Endogonales incertae sedis</taxon>
        <taxon>Bifiguratus</taxon>
    </lineage>
</organism>
<dbReference type="FunFam" id="3.30.420.10:FF:000016">
    <property type="entry name" value="Ribonuclease"/>
    <property type="match status" value="1"/>
</dbReference>
<dbReference type="Gene3D" id="3.30.420.10">
    <property type="entry name" value="Ribonuclease H-like superfamily/Ribonuclease H"/>
    <property type="match status" value="1"/>
</dbReference>
<comment type="catalytic activity">
    <reaction evidence="1 13 14">
        <text>Endonucleolytic cleavage to 5'-phosphomonoester.</text>
        <dbReference type="EC" id="3.1.26.4"/>
    </reaction>
</comment>
<evidence type="ECO:0000256" key="12">
    <source>
        <dbReference type="ARBA" id="ARBA00023242"/>
    </source>
</evidence>
<feature type="compositionally biased region" description="Polar residues" evidence="15">
    <location>
        <begin position="268"/>
        <end position="288"/>
    </location>
</feature>
<feature type="compositionally biased region" description="Polar residues" evidence="15">
    <location>
        <begin position="82"/>
        <end position="94"/>
    </location>
</feature>
<feature type="binding site" evidence="13">
    <location>
        <position position="870"/>
    </location>
    <ligand>
        <name>a divalent metal cation</name>
        <dbReference type="ChEBI" id="CHEBI:60240"/>
    </ligand>
</feature>
<comment type="subcellular location">
    <subcellularLocation>
        <location evidence="3">Nucleus</location>
    </subcellularLocation>
</comment>
<keyword evidence="8 13" id="KW-0255">Endonuclease</keyword>
<evidence type="ECO:0000256" key="6">
    <source>
        <dbReference type="ARBA" id="ARBA00022722"/>
    </source>
</evidence>
<dbReference type="SMART" id="SM01401">
    <property type="entry name" value="Sds3"/>
    <property type="match status" value="1"/>
</dbReference>
<evidence type="ECO:0000256" key="9">
    <source>
        <dbReference type="ARBA" id="ARBA00022801"/>
    </source>
</evidence>
<evidence type="ECO:0000256" key="11">
    <source>
        <dbReference type="ARBA" id="ARBA00023163"/>
    </source>
</evidence>
<dbReference type="GO" id="GO:0032299">
    <property type="term" value="C:ribonuclease H2 complex"/>
    <property type="evidence" value="ECO:0007669"/>
    <property type="project" value="TreeGrafter"/>
</dbReference>
<dbReference type="EMBL" id="MVBO01000041">
    <property type="protein sequence ID" value="OZJ04431.1"/>
    <property type="molecule type" value="Genomic_DNA"/>
</dbReference>
<dbReference type="CDD" id="cd07181">
    <property type="entry name" value="RNase_HII_eukaryota_like"/>
    <property type="match status" value="1"/>
</dbReference>
<name>A0A261Y1G4_9FUNG</name>
<comment type="similarity">
    <text evidence="4">Belongs to the RNase HII family. Eukaryotic subfamily.</text>
</comment>
<dbReference type="Pfam" id="PF08598">
    <property type="entry name" value="Sds3"/>
    <property type="match status" value="1"/>
</dbReference>
<dbReference type="GO" id="GO:0004523">
    <property type="term" value="F:RNA-DNA hybrid ribonuclease activity"/>
    <property type="evidence" value="ECO:0007669"/>
    <property type="project" value="UniProtKB-UniRule"/>
</dbReference>
<evidence type="ECO:0000256" key="8">
    <source>
        <dbReference type="ARBA" id="ARBA00022759"/>
    </source>
</evidence>
<evidence type="ECO:0000256" key="5">
    <source>
        <dbReference type="ARBA" id="ARBA00022491"/>
    </source>
</evidence>
<keyword evidence="6 13" id="KW-0540">Nuclease</keyword>
<dbReference type="PANTHER" id="PTHR10954">
    <property type="entry name" value="RIBONUCLEASE H2 SUBUNIT A"/>
    <property type="match status" value="1"/>
</dbReference>
<dbReference type="GO" id="GO:0010468">
    <property type="term" value="P:regulation of gene expression"/>
    <property type="evidence" value="ECO:0007669"/>
    <property type="project" value="UniProtKB-ARBA"/>
</dbReference>
<evidence type="ECO:0000256" key="2">
    <source>
        <dbReference type="ARBA" id="ARBA00001946"/>
    </source>
</evidence>
<dbReference type="PROSITE" id="PS51975">
    <property type="entry name" value="RNASE_H_2"/>
    <property type="match status" value="1"/>
</dbReference>
<evidence type="ECO:0000256" key="15">
    <source>
        <dbReference type="SAM" id="MobiDB-lite"/>
    </source>
</evidence>
<reference evidence="17 18" key="1">
    <citation type="journal article" date="2017" name="Mycologia">
        <title>Bifiguratus adelaidae, gen. et sp. nov., a new member of Mucoromycotina in endophytic and soil-dwelling habitats.</title>
        <authorList>
            <person name="Torres-Cruz T.J."/>
            <person name="Billingsley Tobias T.L."/>
            <person name="Almatruk M."/>
            <person name="Hesse C."/>
            <person name="Kuske C.R."/>
            <person name="Desiro A."/>
            <person name="Benucci G.M."/>
            <person name="Bonito G."/>
            <person name="Stajich J.E."/>
            <person name="Dunlap C."/>
            <person name="Arnold A.E."/>
            <person name="Porras-Alfaro A."/>
        </authorList>
    </citation>
    <scope>NUCLEOTIDE SEQUENCE [LARGE SCALE GENOMIC DNA]</scope>
    <source>
        <strain evidence="17 18">AZ0501</strain>
    </source>
</reference>
<evidence type="ECO:0000259" key="16">
    <source>
        <dbReference type="PROSITE" id="PS51975"/>
    </source>
</evidence>
<dbReference type="InterPro" id="IPR001352">
    <property type="entry name" value="RNase_HII/HIII"/>
</dbReference>
<dbReference type="InterPro" id="IPR012337">
    <property type="entry name" value="RNaseH-like_sf"/>
</dbReference>
<evidence type="ECO:0000256" key="1">
    <source>
        <dbReference type="ARBA" id="ARBA00000077"/>
    </source>
</evidence>
<keyword evidence="11" id="KW-0804">Transcription</keyword>
<proteinExistence type="inferred from homology"/>
<dbReference type="PANTHER" id="PTHR10954:SF7">
    <property type="entry name" value="RIBONUCLEASE H2 SUBUNIT A"/>
    <property type="match status" value="1"/>
</dbReference>
<sequence>MESTESHPPSTAYVAGERFTAPASSSQARVNPDGESARPYGELPPRERVEAPSEPYPAVNMASRPRSSSTSREEGHLPNPMPQTRVSMEEQASQRPAYREAPQPPMPHESIHRPVYATRPPYPTPPFPYQHPPAPSTSPPAPPLPPSEPSYPHLPPPNHLAQHPAYPSDNPGSSKTADPRFRPDLHPAPRAGYPSYSTTQMRPPNNSKQRGSNEVPTLFELRQMYGNQSQEPEIRYSKSHRLPELSKQTGHGPPPSQHPHPPQPHTSYSQGSPAVTSAPPMTSSPLTQSPSMSDPPPISSRRSYSGQSQSLSSMSGRFYGGSAQTPNRNGQPLNMVTYTTLSEAATLQRTFYQYSPPPTATPKSDPLVPMYAPTPPPLPSRSQPPPPPSQNHPRIPPPPGSKSHPIIPYRPPEQDPGNLGRITYYGPEDFEREPRNAEWPGAAPWEYRQDQEMQTRSPTPPPVVDLPPESPELENGSSHAQPTPAAPQSLPEWASTDLPMEQQPTMSDSNPLAGLDGIASRESSASRKDLAPLPQSRSRPASTPPVEYTSVGVQTGKSPKTVTATTAQNQLMQKYGPGGVISKRQRRREEVQQRMRRMSDEFFEHLEAIYADRMEGLHEELRSIHDGTHPEYLEFLHDRGEIRSKIIFDAELFSKYEQVCAEKQYKEEMKNIDVEARQEMDGLKEMMLNALEERRRKLKEDKEAVEWPIDDIFEPRKRRNKRSLRRRALDAKDGSNRDDYYPLSYTLALGPTRGGVIKKSTRGKETVVQGPPFIEKLRADEIREDLEKMRIGMPPAQVRVGKNDSMVSKETALSTEVSFESVGDVSDQLLVPSCRDAPLTFSYTHHSPIPPPLLARESGTETPAVVLGVDEAGRGPVLGPMVYGICYCALDDYDETSNWGFADSKQLKETERERLFTTVHESPDKMGWSVKVLSPQDISSGMLKRCKYSLNELAHETTIGLISETLQRGVNVREIYVDTVGPPESYQAKLSRTFPGILIKVSKKADSLFPIVSAASIVAKVTRDAILKRWLFLEGARVEDQCGRAFGSGYPSDPDTVAWIKSLSCKVFGYPNIMRFSWATCVKLLEDKAIAVDWHDVDPTQRNVAQLFAKQEQQGSKRTSKIIDKMGLCSVSDF</sequence>
<evidence type="ECO:0000256" key="13">
    <source>
        <dbReference type="PROSITE-ProRule" id="PRU01319"/>
    </source>
</evidence>
<dbReference type="InterPro" id="IPR023160">
    <property type="entry name" value="RNase_HII_hlx-loop-hlx_cap_dom"/>
</dbReference>
<feature type="compositionally biased region" description="Basic and acidic residues" evidence="15">
    <location>
        <begin position="232"/>
        <end position="244"/>
    </location>
</feature>
<evidence type="ECO:0000256" key="14">
    <source>
        <dbReference type="RuleBase" id="RU003515"/>
    </source>
</evidence>
<dbReference type="GO" id="GO:0006298">
    <property type="term" value="P:mismatch repair"/>
    <property type="evidence" value="ECO:0007669"/>
    <property type="project" value="TreeGrafter"/>
</dbReference>
<evidence type="ECO:0000313" key="18">
    <source>
        <dbReference type="Proteomes" id="UP000242875"/>
    </source>
</evidence>
<feature type="binding site" evidence="13">
    <location>
        <position position="978"/>
    </location>
    <ligand>
        <name>a divalent metal cation</name>
        <dbReference type="ChEBI" id="CHEBI:60240"/>
    </ligand>
</feature>
<feature type="compositionally biased region" description="Polar residues" evidence="15">
    <location>
        <begin position="195"/>
        <end position="215"/>
    </location>
</feature>
<accession>A0A261Y1G4</accession>
<dbReference type="InterPro" id="IPR036397">
    <property type="entry name" value="RNaseH_sf"/>
</dbReference>
<keyword evidence="5" id="KW-0678">Repressor</keyword>
<evidence type="ECO:0000313" key="17">
    <source>
        <dbReference type="EMBL" id="OZJ04431.1"/>
    </source>
</evidence>
<dbReference type="InterPro" id="IPR013907">
    <property type="entry name" value="Sds3"/>
</dbReference>
<feature type="domain" description="RNase H type-2" evidence="16">
    <location>
        <begin position="864"/>
        <end position="1090"/>
    </location>
</feature>
<feature type="compositionally biased region" description="Basic and acidic residues" evidence="15">
    <location>
        <begin position="177"/>
        <end position="187"/>
    </location>
</feature>
<evidence type="ECO:0000256" key="10">
    <source>
        <dbReference type="ARBA" id="ARBA00023015"/>
    </source>
</evidence>
<feature type="region of interest" description="Disordered" evidence="15">
    <location>
        <begin position="1"/>
        <end position="336"/>
    </location>
</feature>
<comment type="cofactor">
    <cofactor evidence="13">
        <name>Mn(2+)</name>
        <dbReference type="ChEBI" id="CHEBI:29035"/>
    </cofactor>
    <cofactor evidence="13">
        <name>Mg(2+)</name>
        <dbReference type="ChEBI" id="CHEBI:18420"/>
    </cofactor>
    <text evidence="13">Manganese or magnesium. Binds 1 divalent metal ion per monomer in the absence of substrate. May bind a second metal ion after substrate binding.</text>
</comment>
<dbReference type="GO" id="GO:0005654">
    <property type="term" value="C:nucleoplasm"/>
    <property type="evidence" value="ECO:0007669"/>
    <property type="project" value="UniProtKB-ARBA"/>
</dbReference>
<dbReference type="FunFam" id="1.10.10.460:FF:000001">
    <property type="entry name" value="Ribonuclease"/>
    <property type="match status" value="1"/>
</dbReference>
<dbReference type="GO" id="GO:0046872">
    <property type="term" value="F:metal ion binding"/>
    <property type="evidence" value="ECO:0007669"/>
    <property type="project" value="UniProtKB-KW"/>
</dbReference>
<feature type="compositionally biased region" description="Pro residues" evidence="15">
    <location>
        <begin position="120"/>
        <end position="158"/>
    </location>
</feature>